<dbReference type="RefSeq" id="WP_135340027.1">
    <property type="nucleotide sequence ID" value="NZ_JBHLTX010000036.1"/>
</dbReference>
<dbReference type="EC" id="3.2.2.n1" evidence="2"/>
<dbReference type="EMBL" id="SRID01000158">
    <property type="protein sequence ID" value="TGB07005.1"/>
    <property type="molecule type" value="Genomic_DNA"/>
</dbReference>
<proteinExistence type="inferred from homology"/>
<evidence type="ECO:0000256" key="1">
    <source>
        <dbReference type="ARBA" id="ARBA00006763"/>
    </source>
</evidence>
<dbReference type="InterPro" id="IPR005269">
    <property type="entry name" value="LOG"/>
</dbReference>
<reference evidence="3 4" key="1">
    <citation type="submission" date="2019-03" db="EMBL/GenBank/DDBJ databases">
        <authorList>
            <person name="Gonzalez-Pimentel J.L."/>
        </authorList>
    </citation>
    <scope>NUCLEOTIDE SEQUENCE [LARGE SCALE GENOMIC DNA]</scope>
    <source>
        <strain evidence="3 4">JCM 31289</strain>
    </source>
</reference>
<evidence type="ECO:0000256" key="2">
    <source>
        <dbReference type="RuleBase" id="RU363015"/>
    </source>
</evidence>
<comment type="catalytic activity">
    <reaction evidence="2">
        <text>N(6)-(dimethylallyl)adenosine 5'-phosphate + H2O = N(6)-dimethylallyladenine + D-ribose 5-phosphate</text>
        <dbReference type="Rhea" id="RHEA:48560"/>
        <dbReference type="ChEBI" id="CHEBI:15377"/>
        <dbReference type="ChEBI" id="CHEBI:17660"/>
        <dbReference type="ChEBI" id="CHEBI:57526"/>
        <dbReference type="ChEBI" id="CHEBI:78346"/>
        <dbReference type="EC" id="3.2.2.n1"/>
    </reaction>
</comment>
<dbReference type="AlphaFoldDB" id="A0A4Z0H708"/>
<dbReference type="PANTHER" id="PTHR31223">
    <property type="entry name" value="LOG FAMILY PROTEIN YJL055W"/>
    <property type="match status" value="1"/>
</dbReference>
<gene>
    <name evidence="3" type="ORF">E4099_17575</name>
</gene>
<dbReference type="SUPFAM" id="SSF102405">
    <property type="entry name" value="MCP/YpsA-like"/>
    <property type="match status" value="1"/>
</dbReference>
<comment type="catalytic activity">
    <reaction evidence="2">
        <text>9-ribosyl-trans-zeatin 5'-phosphate + H2O = trans-zeatin + D-ribose 5-phosphate</text>
        <dbReference type="Rhea" id="RHEA:48564"/>
        <dbReference type="ChEBI" id="CHEBI:15377"/>
        <dbReference type="ChEBI" id="CHEBI:16522"/>
        <dbReference type="ChEBI" id="CHEBI:78346"/>
        <dbReference type="ChEBI" id="CHEBI:87947"/>
        <dbReference type="EC" id="3.2.2.n1"/>
    </reaction>
</comment>
<dbReference type="GO" id="GO:0009691">
    <property type="term" value="P:cytokinin biosynthetic process"/>
    <property type="evidence" value="ECO:0007669"/>
    <property type="project" value="UniProtKB-UniRule"/>
</dbReference>
<keyword evidence="2" id="KW-0378">Hydrolase</keyword>
<sequence length="196" mass="21048">MRRPERSRRIAVFCGARAGSRREHLVLARDFGTALARHGLDLVYGAGGTGVMRAVADGVLEHGGGVTGVIPWALHDRDPAGRAPGAVFMVRSMHDRKALVYELASGFAVLPGGLDTLDELMEVATWSGLSLLDKPVVVLNHRGFYDPMLRMLDHLLAEGFLTPREHRLVQVAETVEEALALLGAGALSQAPVLEGI</sequence>
<dbReference type="GO" id="GO:0102682">
    <property type="term" value="F:cytokinin riboside 5'-monophosphate phosphoribohydrolase activity"/>
    <property type="evidence" value="ECO:0007669"/>
    <property type="project" value="RHEA"/>
</dbReference>
<keyword evidence="4" id="KW-1185">Reference proteome</keyword>
<evidence type="ECO:0000313" key="3">
    <source>
        <dbReference type="EMBL" id="TGB07005.1"/>
    </source>
</evidence>
<comment type="caution">
    <text evidence="3">The sequence shown here is derived from an EMBL/GenBank/DDBJ whole genome shotgun (WGS) entry which is preliminary data.</text>
</comment>
<organism evidence="3 4">
    <name type="scientific">Streptomyces palmae</name>
    <dbReference type="NCBI Taxonomy" id="1701085"/>
    <lineage>
        <taxon>Bacteria</taxon>
        <taxon>Bacillati</taxon>
        <taxon>Actinomycetota</taxon>
        <taxon>Actinomycetes</taxon>
        <taxon>Kitasatosporales</taxon>
        <taxon>Streptomycetaceae</taxon>
        <taxon>Streptomyces</taxon>
    </lineage>
</organism>
<dbReference type="GO" id="GO:0005829">
    <property type="term" value="C:cytosol"/>
    <property type="evidence" value="ECO:0007669"/>
    <property type="project" value="TreeGrafter"/>
</dbReference>
<dbReference type="OrthoDB" id="9778690at2"/>
<keyword evidence="2" id="KW-0203">Cytokinin biosynthesis</keyword>
<dbReference type="PANTHER" id="PTHR31223:SF70">
    <property type="entry name" value="LOG FAMILY PROTEIN YJL055W"/>
    <property type="match status" value="1"/>
</dbReference>
<accession>A0A4Z0H708</accession>
<protein>
    <recommendedName>
        <fullName evidence="2">Cytokinin riboside 5'-monophosphate phosphoribohydrolase</fullName>
        <ecNumber evidence="2">3.2.2.n1</ecNumber>
    </recommendedName>
</protein>
<name>A0A4Z0H708_9ACTN</name>
<dbReference type="InterPro" id="IPR031100">
    <property type="entry name" value="LOG_fam"/>
</dbReference>
<dbReference type="Proteomes" id="UP000297948">
    <property type="component" value="Unassembled WGS sequence"/>
</dbReference>
<comment type="similarity">
    <text evidence="1 2">Belongs to the LOG family.</text>
</comment>
<dbReference type="Gene3D" id="3.40.50.450">
    <property type="match status" value="1"/>
</dbReference>
<dbReference type="Pfam" id="PF03641">
    <property type="entry name" value="Lysine_decarbox"/>
    <property type="match status" value="1"/>
</dbReference>
<evidence type="ECO:0000313" key="4">
    <source>
        <dbReference type="Proteomes" id="UP000297948"/>
    </source>
</evidence>
<dbReference type="NCBIfam" id="TIGR00730">
    <property type="entry name" value="Rossman fold protein, TIGR00730 family"/>
    <property type="match status" value="1"/>
</dbReference>